<gene>
    <name evidence="4" type="ordered locus">Sta7437_2964</name>
</gene>
<evidence type="ECO:0000256" key="2">
    <source>
        <dbReference type="PROSITE-ProRule" id="PRU00169"/>
    </source>
</evidence>
<organism evidence="4 5">
    <name type="scientific">Stanieria cyanosphaera (strain ATCC 29371 / PCC 7437)</name>
    <dbReference type="NCBI Taxonomy" id="111780"/>
    <lineage>
        <taxon>Bacteria</taxon>
        <taxon>Bacillati</taxon>
        <taxon>Cyanobacteriota</taxon>
        <taxon>Cyanophyceae</taxon>
        <taxon>Pleurocapsales</taxon>
        <taxon>Dermocarpellaceae</taxon>
        <taxon>Stanieria</taxon>
    </lineage>
</organism>
<keyword evidence="1 2" id="KW-0597">Phosphoprotein</keyword>
<dbReference type="SUPFAM" id="SSF52172">
    <property type="entry name" value="CheY-like"/>
    <property type="match status" value="1"/>
</dbReference>
<dbReference type="EMBL" id="CP003653">
    <property type="protein sequence ID" value="AFZ36483.1"/>
    <property type="molecule type" value="Genomic_DNA"/>
</dbReference>
<dbReference type="PANTHER" id="PTHR44591">
    <property type="entry name" value="STRESS RESPONSE REGULATOR PROTEIN 1"/>
    <property type="match status" value="1"/>
</dbReference>
<dbReference type="AlphaFoldDB" id="K9XVA5"/>
<dbReference type="eggNOG" id="COG0745">
    <property type="taxonomic scope" value="Bacteria"/>
</dbReference>
<dbReference type="InterPro" id="IPR011006">
    <property type="entry name" value="CheY-like_superfamily"/>
</dbReference>
<evidence type="ECO:0000259" key="3">
    <source>
        <dbReference type="PROSITE" id="PS50110"/>
    </source>
</evidence>
<dbReference type="Proteomes" id="UP000010473">
    <property type="component" value="Chromosome"/>
</dbReference>
<evidence type="ECO:0000256" key="1">
    <source>
        <dbReference type="ARBA" id="ARBA00022553"/>
    </source>
</evidence>
<dbReference type="InterPro" id="IPR050595">
    <property type="entry name" value="Bact_response_regulator"/>
</dbReference>
<protein>
    <submittedName>
        <fullName evidence="4">Response regulator receiver protein</fullName>
    </submittedName>
</protein>
<dbReference type="GO" id="GO:0000160">
    <property type="term" value="P:phosphorelay signal transduction system"/>
    <property type="evidence" value="ECO:0007669"/>
    <property type="project" value="InterPro"/>
</dbReference>
<sequence length="128" mass="13793">MIINDKCILLIDDEETIQEVVQVGIEIEVGWQVLIASSGLEGIAVAQTQQPDAILLDVMMPELDGISTLSELKANPKTQSIPVIFLTAKVQAAEKNQLPGLGVAGVITKPFNSMNLASRIASILQWKI</sequence>
<dbReference type="KEGG" id="scs:Sta7437_2964"/>
<name>K9XVA5_STAC7</name>
<feature type="modified residue" description="4-aspartylphosphate" evidence="2">
    <location>
        <position position="57"/>
    </location>
</feature>
<dbReference type="PANTHER" id="PTHR44591:SF22">
    <property type="entry name" value="CHEY SUBFAMILY"/>
    <property type="match status" value="1"/>
</dbReference>
<reference evidence="5" key="1">
    <citation type="journal article" date="2013" name="Proc. Natl. Acad. Sci. U.S.A.">
        <title>Improving the coverage of the cyanobacterial phylum using diversity-driven genome sequencing.</title>
        <authorList>
            <person name="Shih P.M."/>
            <person name="Wu D."/>
            <person name="Latifi A."/>
            <person name="Axen S.D."/>
            <person name="Fewer D.P."/>
            <person name="Talla E."/>
            <person name="Calteau A."/>
            <person name="Cai F."/>
            <person name="Tandeau de Marsac N."/>
            <person name="Rippka R."/>
            <person name="Herdman M."/>
            <person name="Sivonen K."/>
            <person name="Coursin T."/>
            <person name="Laurent T."/>
            <person name="Goodwin L."/>
            <person name="Nolan M."/>
            <person name="Davenport K.W."/>
            <person name="Han C.S."/>
            <person name="Rubin E.M."/>
            <person name="Eisen J.A."/>
            <person name="Woyke T."/>
            <person name="Gugger M."/>
            <person name="Kerfeld C.A."/>
        </authorList>
    </citation>
    <scope>NUCLEOTIDE SEQUENCE [LARGE SCALE GENOMIC DNA]</scope>
    <source>
        <strain evidence="5">ATCC 29371 / PCC 7437</strain>
    </source>
</reference>
<dbReference type="PROSITE" id="PS50110">
    <property type="entry name" value="RESPONSE_REGULATORY"/>
    <property type="match status" value="1"/>
</dbReference>
<dbReference type="InterPro" id="IPR001789">
    <property type="entry name" value="Sig_transdc_resp-reg_receiver"/>
</dbReference>
<dbReference type="SMART" id="SM00448">
    <property type="entry name" value="REC"/>
    <property type="match status" value="1"/>
</dbReference>
<proteinExistence type="predicted"/>
<dbReference type="STRING" id="111780.Sta7437_2964"/>
<feature type="domain" description="Response regulatory" evidence="3">
    <location>
        <begin position="7"/>
        <end position="124"/>
    </location>
</feature>
<accession>K9XVA5</accession>
<dbReference type="Pfam" id="PF00072">
    <property type="entry name" value="Response_reg"/>
    <property type="match status" value="1"/>
</dbReference>
<dbReference type="HOGENOM" id="CLU_000445_69_17_3"/>
<dbReference type="Gene3D" id="3.40.50.2300">
    <property type="match status" value="1"/>
</dbReference>
<dbReference type="CDD" id="cd17552">
    <property type="entry name" value="REC_RR468-like"/>
    <property type="match status" value="1"/>
</dbReference>
<evidence type="ECO:0000313" key="4">
    <source>
        <dbReference type="EMBL" id="AFZ36483.1"/>
    </source>
</evidence>
<evidence type="ECO:0000313" key="5">
    <source>
        <dbReference type="Proteomes" id="UP000010473"/>
    </source>
</evidence>
<keyword evidence="5" id="KW-1185">Reference proteome</keyword>